<feature type="region of interest" description="Disordered" evidence="22">
    <location>
        <begin position="533"/>
        <end position="638"/>
    </location>
</feature>
<evidence type="ECO:0000256" key="4">
    <source>
        <dbReference type="ARBA" id="ARBA00004300"/>
    </source>
</evidence>
<dbReference type="GO" id="GO:0004693">
    <property type="term" value="F:cyclin-dependent protein serine/threonine kinase activity"/>
    <property type="evidence" value="ECO:0007669"/>
    <property type="project" value="UniProtKB-EC"/>
</dbReference>
<keyword evidence="15" id="KW-0539">Nucleus</keyword>
<dbReference type="GO" id="GO:0048701">
    <property type="term" value="P:embryonic cranial skeleton morphogenesis"/>
    <property type="evidence" value="ECO:0007669"/>
    <property type="project" value="Ensembl"/>
</dbReference>
<feature type="compositionally biased region" description="Polar residues" evidence="22">
    <location>
        <begin position="680"/>
        <end position="690"/>
    </location>
</feature>
<dbReference type="EC" id="2.7.11.22" evidence="6"/>
<feature type="region of interest" description="Disordered" evidence="22">
    <location>
        <begin position="680"/>
        <end position="721"/>
    </location>
</feature>
<keyword evidence="11" id="KW-0547">Nucleotide-binding</keyword>
<dbReference type="GeneTree" id="ENSGT00940000157355"/>
<reference evidence="24" key="3">
    <citation type="submission" date="2025-09" db="UniProtKB">
        <authorList>
            <consortium name="Ensembl"/>
        </authorList>
    </citation>
    <scope>IDENTIFICATION</scope>
</reference>
<dbReference type="FunCoup" id="H3CVU1">
    <property type="interactions" value="837"/>
</dbReference>
<dbReference type="OMA" id="CHTNEIV"/>
<keyword evidence="10" id="KW-0808">Transferase</keyword>
<dbReference type="FunFam" id="3.30.200.20:FF:001093">
    <property type="entry name" value="Cyclin-dependent kinase-like 5"/>
    <property type="match status" value="1"/>
</dbReference>
<dbReference type="GO" id="GO:0051216">
    <property type="term" value="P:cartilage development"/>
    <property type="evidence" value="ECO:0007669"/>
    <property type="project" value="Ensembl"/>
</dbReference>
<dbReference type="Pfam" id="PF00069">
    <property type="entry name" value="Pkinase"/>
    <property type="match status" value="1"/>
</dbReference>
<comment type="similarity">
    <text evidence="5">Belongs to the protein kinase superfamily. CMGC Ser/Thr protein kinase family. CDC2/CDKX subfamily.</text>
</comment>
<evidence type="ECO:0000256" key="14">
    <source>
        <dbReference type="ARBA" id="ARBA00023212"/>
    </source>
</evidence>
<feature type="compositionally biased region" description="Polar residues" evidence="22">
    <location>
        <begin position="556"/>
        <end position="573"/>
    </location>
</feature>
<evidence type="ECO:0000256" key="7">
    <source>
        <dbReference type="ARBA" id="ARBA00022490"/>
    </source>
</evidence>
<dbReference type="Ensembl" id="ENSTNIT00000012566.1">
    <property type="protein sequence ID" value="ENSTNIP00000012375.1"/>
    <property type="gene ID" value="ENSTNIG00000009502.1"/>
</dbReference>
<feature type="domain" description="Protein kinase" evidence="23">
    <location>
        <begin position="1"/>
        <end position="265"/>
    </location>
</feature>
<evidence type="ECO:0000256" key="9">
    <source>
        <dbReference type="ARBA" id="ARBA00022553"/>
    </source>
</evidence>
<dbReference type="GO" id="GO:0007420">
    <property type="term" value="P:brain development"/>
    <property type="evidence" value="ECO:0007669"/>
    <property type="project" value="Ensembl"/>
</dbReference>
<dbReference type="PROSITE" id="PS00108">
    <property type="entry name" value="PROTEIN_KINASE_ST"/>
    <property type="match status" value="1"/>
</dbReference>
<feature type="region of interest" description="Disordered" evidence="22">
    <location>
        <begin position="448"/>
        <end position="478"/>
    </location>
</feature>
<proteinExistence type="inferred from homology"/>
<feature type="compositionally biased region" description="Low complexity" evidence="22">
    <location>
        <begin position="464"/>
        <end position="478"/>
    </location>
</feature>
<keyword evidence="9" id="KW-0597">Phosphoprotein</keyword>
<evidence type="ECO:0000256" key="12">
    <source>
        <dbReference type="ARBA" id="ARBA00022777"/>
    </source>
</evidence>
<feature type="region of interest" description="Disordered" evidence="22">
    <location>
        <begin position="822"/>
        <end position="997"/>
    </location>
</feature>
<dbReference type="GO" id="GO:0005737">
    <property type="term" value="C:cytoplasm"/>
    <property type="evidence" value="ECO:0007669"/>
    <property type="project" value="Ensembl"/>
</dbReference>
<evidence type="ECO:0000256" key="1">
    <source>
        <dbReference type="ARBA" id="ARBA00001946"/>
    </source>
</evidence>
<feature type="compositionally biased region" description="Low complexity" evidence="22">
    <location>
        <begin position="927"/>
        <end position="939"/>
    </location>
</feature>
<keyword evidence="8" id="KW-0723">Serine/threonine-protein kinase</keyword>
<evidence type="ECO:0000259" key="23">
    <source>
        <dbReference type="PROSITE" id="PS50011"/>
    </source>
</evidence>
<feature type="compositionally biased region" description="Polar residues" evidence="22">
    <location>
        <begin position="1029"/>
        <end position="1042"/>
    </location>
</feature>
<dbReference type="PROSITE" id="PS50011">
    <property type="entry name" value="PROTEIN_KINASE_DOM"/>
    <property type="match status" value="1"/>
</dbReference>
<comment type="subunit">
    <text evidence="20">Interacts with MECP2.</text>
</comment>
<dbReference type="GO" id="GO:0030282">
    <property type="term" value="P:bone mineralization"/>
    <property type="evidence" value="ECO:0007669"/>
    <property type="project" value="Ensembl"/>
</dbReference>
<comment type="subcellular location">
    <subcellularLocation>
        <location evidence="2">Cytoplasm</location>
        <location evidence="2">Cytoskeleton</location>
        <location evidence="2">Cilium basal body</location>
    </subcellularLocation>
    <subcellularLocation>
        <location evidence="4">Cytoplasm</location>
        <location evidence="4">Cytoskeleton</location>
        <location evidence="4">Microtubule organizing center</location>
        <location evidence="4">Centrosome</location>
    </subcellularLocation>
    <subcellularLocation>
        <location evidence="3">Nucleus</location>
    </subcellularLocation>
</comment>
<dbReference type="InParanoid" id="H3CVU1"/>
<feature type="region of interest" description="Disordered" evidence="22">
    <location>
        <begin position="766"/>
        <end position="794"/>
    </location>
</feature>
<evidence type="ECO:0000313" key="24">
    <source>
        <dbReference type="Ensembl" id="ENSTNIP00000012375.1"/>
    </source>
</evidence>
<keyword evidence="12" id="KW-0418">Kinase</keyword>
<feature type="compositionally biased region" description="Low complexity" evidence="22">
    <location>
        <begin position="979"/>
        <end position="988"/>
    </location>
</feature>
<feature type="compositionally biased region" description="Polar residues" evidence="22">
    <location>
        <begin position="355"/>
        <end position="376"/>
    </location>
</feature>
<feature type="compositionally biased region" description="Polar residues" evidence="22">
    <location>
        <begin position="334"/>
        <end position="348"/>
    </location>
</feature>
<dbReference type="GO" id="GO:0005813">
    <property type="term" value="C:centrosome"/>
    <property type="evidence" value="ECO:0007669"/>
    <property type="project" value="UniProtKB-SubCell"/>
</dbReference>
<evidence type="ECO:0000256" key="16">
    <source>
        <dbReference type="ARBA" id="ARBA00023273"/>
    </source>
</evidence>
<keyword evidence="7" id="KW-0963">Cytoplasm</keyword>
<dbReference type="Proteomes" id="UP000007303">
    <property type="component" value="Unassembled WGS sequence"/>
</dbReference>
<comment type="cofactor">
    <cofactor evidence="1">
        <name>Mg(2+)</name>
        <dbReference type="ChEBI" id="CHEBI:18420"/>
    </cofactor>
</comment>
<feature type="region of interest" description="Disordered" evidence="22">
    <location>
        <begin position="1017"/>
        <end position="1052"/>
    </location>
</feature>
<feature type="compositionally biased region" description="Basic residues" evidence="22">
    <location>
        <begin position="865"/>
        <end position="876"/>
    </location>
</feature>
<dbReference type="SUPFAM" id="SSF56112">
    <property type="entry name" value="Protein kinase-like (PK-like)"/>
    <property type="match status" value="1"/>
</dbReference>
<dbReference type="GO" id="GO:0005524">
    <property type="term" value="F:ATP binding"/>
    <property type="evidence" value="ECO:0007669"/>
    <property type="project" value="UniProtKB-KW"/>
</dbReference>
<evidence type="ECO:0000256" key="13">
    <source>
        <dbReference type="ARBA" id="ARBA00022840"/>
    </source>
</evidence>
<evidence type="ECO:0000256" key="20">
    <source>
        <dbReference type="ARBA" id="ARBA00066155"/>
    </source>
</evidence>
<evidence type="ECO:0000256" key="18">
    <source>
        <dbReference type="ARBA" id="ARBA00048367"/>
    </source>
</evidence>
<dbReference type="InterPro" id="IPR008271">
    <property type="entry name" value="Ser/Thr_kinase_AS"/>
</dbReference>
<comment type="catalytic activity">
    <reaction evidence="17">
        <text>L-threonyl-[protein] + ATP = O-phospho-L-threonyl-[protein] + ADP + H(+)</text>
        <dbReference type="Rhea" id="RHEA:46608"/>
        <dbReference type="Rhea" id="RHEA-COMP:11060"/>
        <dbReference type="Rhea" id="RHEA-COMP:11605"/>
        <dbReference type="ChEBI" id="CHEBI:15378"/>
        <dbReference type="ChEBI" id="CHEBI:30013"/>
        <dbReference type="ChEBI" id="CHEBI:30616"/>
        <dbReference type="ChEBI" id="CHEBI:61977"/>
        <dbReference type="ChEBI" id="CHEBI:456216"/>
        <dbReference type="EC" id="2.7.11.22"/>
    </reaction>
</comment>
<sequence length="1052" mass="117092">QETNELVAIKKFKDSEENEEVKETTLRELKMLRTLKQDNIVELKEAFRRRGKLYLVFEYVERNMLELLEEHPTGAPPDKVRSYIYQLIKAINWCHKNEIVHRDIKPENLLISSDDILKLCDFGFARNLSEGTDANYTEYVATRWYRSPELLLGAPYGKAVDMWSVGCILGELSDGQPLFPGESEIDQLFTIQKVLGPLPAEQMKLFYNNPRFHGIRFPSVTHPQTLERRYQGILSGLMLDLMKNLLLLNPTERYLTEQSLNHPAFQPLRQAERERPPPPASPNPPRSSKRKTHHHGENTVPTRSHSKSTSRRSNNKECSSLPRHGDLHHLGSKSFINGNKPLPSSLSPTLHAKSQYMSQTLNRSPSSSKDLANNNLPHLLSPKEVKGKTEFDFNLGPSPKLPDQGHMAKYGHSKPSSSRSHQQPQQQPPQPQQQQAVRHTFLENKNNTLQSGAEKPHGRHTHSMADSAHGSMSSSSKSSASYLSLSKSHSALSDAKSVGNLSDGRLHPDDLNQNIAGVGPGARFFPASCLDLNAPAGPPGPPGSPSARHSDRSGHSPASRSSGNIRMESSTLDSSSRHKSRHKSLVPEEAGAPELLDPGGAAMPSTHTLPSPHESYHYGLGYTSPFSSQQRPQRHSMYVRRERHRPHGAEGGMTGLSAPGQAIPTRASSLQLLSPQLQHRTTLTGHSVSSSREDCTEDLTRSEQSPKDMGHPNKDSARDNTAAFHTQRSKNEAAMYHDPHGEDGASSKENRMIFTESMPRRVGSFYRVPSPRPDNSSFHDAVGQGRGQVGPVGPVDPVAMAGHSKRQPAFDWTAAEAMVMNPPEPVKEKEKQGFFRAIKKKKKKTQIVPGNGQEQLSLQRSTKSSSHHSSRRKNRERSRDRHREREQSRERERDRERERERGRERERVSDWPEKPSQPLKSLRRLLHLSPSSSNQGQQSPAPPAPPPDLRFQAPLPNPPQPPSKAGYPEARGHADSRAHSGVSSSSQAKSRKASYPIPGQIESSWHVSALQRAEGAQFTPEQLGIPGQNGPTFTRASRTRIPNLNDLKETAL</sequence>
<comment type="function">
    <text evidence="19">Mediates phosphorylation of MECP2. May regulate ciliogenesis.</text>
</comment>
<evidence type="ECO:0000256" key="6">
    <source>
        <dbReference type="ARBA" id="ARBA00012425"/>
    </source>
</evidence>
<comment type="catalytic activity">
    <reaction evidence="18">
        <text>L-seryl-[protein] + ATP = O-phospho-L-seryl-[protein] + ADP + H(+)</text>
        <dbReference type="Rhea" id="RHEA:17989"/>
        <dbReference type="Rhea" id="RHEA-COMP:9863"/>
        <dbReference type="Rhea" id="RHEA-COMP:11604"/>
        <dbReference type="ChEBI" id="CHEBI:15378"/>
        <dbReference type="ChEBI" id="CHEBI:29999"/>
        <dbReference type="ChEBI" id="CHEBI:30616"/>
        <dbReference type="ChEBI" id="CHEBI:83421"/>
        <dbReference type="ChEBI" id="CHEBI:456216"/>
        <dbReference type="EC" id="2.7.11.22"/>
    </reaction>
</comment>
<dbReference type="GO" id="GO:0036269">
    <property type="term" value="P:swimming behavior"/>
    <property type="evidence" value="ECO:0007669"/>
    <property type="project" value="Ensembl"/>
</dbReference>
<dbReference type="Gene3D" id="1.10.510.10">
    <property type="entry name" value="Transferase(Phosphotransferase) domain 1"/>
    <property type="match status" value="1"/>
</dbReference>
<dbReference type="FunFam" id="1.10.510.10:FF:000127">
    <property type="entry name" value="Putative cyclin-dependent kinase-like 5"/>
    <property type="match status" value="1"/>
</dbReference>
<dbReference type="InterPro" id="IPR011009">
    <property type="entry name" value="Kinase-like_dom_sf"/>
</dbReference>
<evidence type="ECO:0000256" key="8">
    <source>
        <dbReference type="ARBA" id="ARBA00022527"/>
    </source>
</evidence>
<keyword evidence="13" id="KW-0067">ATP-binding</keyword>
<reference evidence="24" key="2">
    <citation type="submission" date="2025-08" db="UniProtKB">
        <authorList>
            <consortium name="Ensembl"/>
        </authorList>
    </citation>
    <scope>IDENTIFICATION</scope>
</reference>
<evidence type="ECO:0000256" key="10">
    <source>
        <dbReference type="ARBA" id="ARBA00022679"/>
    </source>
</evidence>
<name>H3CVU1_TETNG</name>
<evidence type="ECO:0000256" key="22">
    <source>
        <dbReference type="SAM" id="MobiDB-lite"/>
    </source>
</evidence>
<keyword evidence="25" id="KW-1185">Reference proteome</keyword>
<dbReference type="GO" id="GO:0005634">
    <property type="term" value="C:nucleus"/>
    <property type="evidence" value="ECO:0007669"/>
    <property type="project" value="UniProtKB-SubCell"/>
</dbReference>
<evidence type="ECO:0000256" key="11">
    <source>
        <dbReference type="ARBA" id="ARBA00022741"/>
    </source>
</evidence>
<feature type="compositionally biased region" description="Basic and acidic residues" evidence="22">
    <location>
        <begin position="877"/>
        <end position="913"/>
    </location>
</feature>
<dbReference type="SMART" id="SM00220">
    <property type="entry name" value="S_TKc"/>
    <property type="match status" value="1"/>
</dbReference>
<evidence type="ECO:0000256" key="21">
    <source>
        <dbReference type="ARBA" id="ARBA00068080"/>
    </source>
</evidence>
<dbReference type="GO" id="GO:0010975">
    <property type="term" value="P:regulation of neuron projection development"/>
    <property type="evidence" value="ECO:0007669"/>
    <property type="project" value="Ensembl"/>
</dbReference>
<dbReference type="InterPro" id="IPR050117">
    <property type="entry name" value="MAPK"/>
</dbReference>
<dbReference type="Gene3D" id="3.30.200.20">
    <property type="entry name" value="Phosphorylase Kinase, domain 1"/>
    <property type="match status" value="1"/>
</dbReference>
<evidence type="ECO:0000256" key="3">
    <source>
        <dbReference type="ARBA" id="ARBA00004123"/>
    </source>
</evidence>
<dbReference type="GO" id="GO:0019227">
    <property type="term" value="P:neuronal action potential propagation"/>
    <property type="evidence" value="ECO:0007669"/>
    <property type="project" value="Ensembl"/>
</dbReference>
<dbReference type="InterPro" id="IPR000719">
    <property type="entry name" value="Prot_kinase_dom"/>
</dbReference>
<keyword evidence="14" id="KW-0206">Cytoskeleton</keyword>
<evidence type="ECO:0000313" key="25">
    <source>
        <dbReference type="Proteomes" id="UP000007303"/>
    </source>
</evidence>
<dbReference type="PANTHER" id="PTHR24055">
    <property type="entry name" value="MITOGEN-ACTIVATED PROTEIN KINASE"/>
    <property type="match status" value="1"/>
</dbReference>
<reference evidence="25" key="1">
    <citation type="journal article" date="2004" name="Nature">
        <title>Genome duplication in the teleost fish Tetraodon nigroviridis reveals the early vertebrate proto-karyotype.</title>
        <authorList>
            <person name="Jaillon O."/>
            <person name="Aury J.-M."/>
            <person name="Brunet F."/>
            <person name="Petit J.-L."/>
            <person name="Stange-Thomann N."/>
            <person name="Mauceli E."/>
            <person name="Bouneau L."/>
            <person name="Fischer C."/>
            <person name="Ozouf-Costaz C."/>
            <person name="Bernot A."/>
            <person name="Nicaud S."/>
            <person name="Jaffe D."/>
            <person name="Fisher S."/>
            <person name="Lutfalla G."/>
            <person name="Dossat C."/>
            <person name="Segurens B."/>
            <person name="Dasilva C."/>
            <person name="Salanoubat M."/>
            <person name="Levy M."/>
            <person name="Boudet N."/>
            <person name="Castellano S."/>
            <person name="Anthouard V."/>
            <person name="Jubin C."/>
            <person name="Castelli V."/>
            <person name="Katinka M."/>
            <person name="Vacherie B."/>
            <person name="Biemont C."/>
            <person name="Skalli Z."/>
            <person name="Cattolico L."/>
            <person name="Poulain J."/>
            <person name="De Berardinis V."/>
            <person name="Cruaud C."/>
            <person name="Duprat S."/>
            <person name="Brottier P."/>
            <person name="Coutanceau J.-P."/>
            <person name="Gouzy J."/>
            <person name="Parra G."/>
            <person name="Lardier G."/>
            <person name="Chapple C."/>
            <person name="McKernan K.J."/>
            <person name="McEwan P."/>
            <person name="Bosak S."/>
            <person name="Kellis M."/>
            <person name="Volff J.-N."/>
            <person name="Guigo R."/>
            <person name="Zody M.C."/>
            <person name="Mesirov J."/>
            <person name="Lindblad-Toh K."/>
            <person name="Birren B."/>
            <person name="Nusbaum C."/>
            <person name="Kahn D."/>
            <person name="Robinson-Rechavi M."/>
            <person name="Laudet V."/>
            <person name="Schachter V."/>
            <person name="Quetier F."/>
            <person name="Saurin W."/>
            <person name="Scarpelli C."/>
            <person name="Wincker P."/>
            <person name="Lander E.S."/>
            <person name="Weissenbach J."/>
            <person name="Roest Crollius H."/>
        </authorList>
    </citation>
    <scope>NUCLEOTIDE SEQUENCE [LARGE SCALE GENOMIC DNA]</scope>
</reference>
<accession>H3CVU1</accession>
<keyword evidence="16" id="KW-0966">Cell projection</keyword>
<evidence type="ECO:0000256" key="5">
    <source>
        <dbReference type="ARBA" id="ARBA00006485"/>
    </source>
</evidence>
<evidence type="ECO:0000256" key="15">
    <source>
        <dbReference type="ARBA" id="ARBA00023242"/>
    </source>
</evidence>
<feature type="compositionally biased region" description="Basic and acidic residues" evidence="22">
    <location>
        <begin position="691"/>
        <end position="718"/>
    </location>
</feature>
<evidence type="ECO:0000256" key="17">
    <source>
        <dbReference type="ARBA" id="ARBA00047811"/>
    </source>
</evidence>
<protein>
    <recommendedName>
        <fullName evidence="21">Cyclin-dependent kinase-like 5</fullName>
        <ecNumber evidence="6">2.7.11.22</ecNumber>
    </recommendedName>
</protein>
<organism evidence="24 25">
    <name type="scientific">Tetraodon nigroviridis</name>
    <name type="common">Spotted green pufferfish</name>
    <name type="synonym">Chelonodon nigroviridis</name>
    <dbReference type="NCBI Taxonomy" id="99883"/>
    <lineage>
        <taxon>Eukaryota</taxon>
        <taxon>Metazoa</taxon>
        <taxon>Chordata</taxon>
        <taxon>Craniata</taxon>
        <taxon>Vertebrata</taxon>
        <taxon>Euteleostomi</taxon>
        <taxon>Actinopterygii</taxon>
        <taxon>Neopterygii</taxon>
        <taxon>Teleostei</taxon>
        <taxon>Neoteleostei</taxon>
        <taxon>Acanthomorphata</taxon>
        <taxon>Eupercaria</taxon>
        <taxon>Tetraodontiformes</taxon>
        <taxon>Tetradontoidea</taxon>
        <taxon>Tetraodontidae</taxon>
        <taxon>Tetraodon</taxon>
    </lineage>
</organism>
<dbReference type="AlphaFoldDB" id="H3CVU1"/>
<feature type="region of interest" description="Disordered" evidence="22">
    <location>
        <begin position="269"/>
        <end position="436"/>
    </location>
</feature>
<evidence type="ECO:0000256" key="19">
    <source>
        <dbReference type="ARBA" id="ARBA00053703"/>
    </source>
</evidence>
<feature type="compositionally biased region" description="Basic and acidic residues" evidence="22">
    <location>
        <begin position="381"/>
        <end position="391"/>
    </location>
</feature>
<evidence type="ECO:0000256" key="2">
    <source>
        <dbReference type="ARBA" id="ARBA00004120"/>
    </source>
</evidence>
<dbReference type="GO" id="GO:0061744">
    <property type="term" value="P:motor behavior"/>
    <property type="evidence" value="ECO:0007669"/>
    <property type="project" value="Ensembl"/>
</dbReference>